<reference evidence="1" key="2">
    <citation type="submission" date="2023-06" db="EMBL/GenBank/DDBJ databases">
        <authorList>
            <person name="Spilker T."/>
        </authorList>
    </citation>
    <scope>NUCLEOTIDE SEQUENCE</scope>
    <source>
        <strain evidence="1">FLAC1071</strain>
    </source>
</reference>
<accession>A0ABT7NUP0</accession>
<dbReference type="Proteomes" id="UP001529272">
    <property type="component" value="Unassembled WGS sequence"/>
</dbReference>
<gene>
    <name evidence="1" type="ORF">QRB35_01130</name>
</gene>
<dbReference type="EMBL" id="JASZZX010000001">
    <property type="protein sequence ID" value="MDM3924626.1"/>
    <property type="molecule type" value="Genomic_DNA"/>
</dbReference>
<name>A0ABT7NUP0_MYCIT</name>
<dbReference type="RefSeq" id="WP_232525814.1">
    <property type="nucleotide sequence ID" value="NZ_CP015267.1"/>
</dbReference>
<evidence type="ECO:0000313" key="2">
    <source>
        <dbReference type="Proteomes" id="UP001529272"/>
    </source>
</evidence>
<keyword evidence="2" id="KW-1185">Reference proteome</keyword>
<evidence type="ECO:0008006" key="3">
    <source>
        <dbReference type="Google" id="ProtNLM"/>
    </source>
</evidence>
<sequence length="72" mass="8003">MGRRTQVTFTDWFRRLGIADIEAVCARPASSIAPNTIEVEDLLCRRHHLVNRVPAGVSGIGVTAHLHSLYFC</sequence>
<proteinExistence type="predicted"/>
<organism evidence="1 2">
    <name type="scientific">Mycobacterium intracellulare subsp. chimaera</name>
    <dbReference type="NCBI Taxonomy" id="222805"/>
    <lineage>
        <taxon>Bacteria</taxon>
        <taxon>Bacillati</taxon>
        <taxon>Actinomycetota</taxon>
        <taxon>Actinomycetes</taxon>
        <taxon>Mycobacteriales</taxon>
        <taxon>Mycobacteriaceae</taxon>
        <taxon>Mycobacterium</taxon>
        <taxon>Mycobacterium avium complex (MAC)</taxon>
    </lineage>
</organism>
<protein>
    <recommendedName>
        <fullName evidence="3">Transposase</fullName>
    </recommendedName>
</protein>
<evidence type="ECO:0000313" key="1">
    <source>
        <dbReference type="EMBL" id="MDM3924626.1"/>
    </source>
</evidence>
<comment type="caution">
    <text evidence="1">The sequence shown here is derived from an EMBL/GenBank/DDBJ whole genome shotgun (WGS) entry which is preliminary data.</text>
</comment>
<reference evidence="1" key="1">
    <citation type="submission" date="2023-06" db="EMBL/GenBank/DDBJ databases">
        <title>Itaconate inhibition of nontuberculous mycobacteria.</title>
        <authorList>
            <person name="Breen P."/>
            <person name="Zimbric M."/>
            <person name="Caverly L."/>
        </authorList>
    </citation>
    <scope>NUCLEOTIDE SEQUENCE</scope>
    <source>
        <strain evidence="1">FLAC1071</strain>
    </source>
</reference>